<dbReference type="PANTHER" id="PTHR30576:SF0">
    <property type="entry name" value="UNDECAPRENYL-PHOSPHATE N-ACETYLGALACTOSAMINYL 1-PHOSPHATE TRANSFERASE-RELATED"/>
    <property type="match status" value="1"/>
</dbReference>
<proteinExistence type="inferred from homology"/>
<keyword evidence="4" id="KW-0808">Transferase</keyword>
<gene>
    <name evidence="4" type="ORF">N4562_00865</name>
</gene>
<evidence type="ECO:0000313" key="5">
    <source>
        <dbReference type="Proteomes" id="UP001058429"/>
    </source>
</evidence>
<dbReference type="GO" id="GO:0016780">
    <property type="term" value="F:phosphotransferase activity, for other substituted phosphate groups"/>
    <property type="evidence" value="ECO:0007669"/>
    <property type="project" value="TreeGrafter"/>
</dbReference>
<keyword evidence="2" id="KW-0472">Membrane</keyword>
<accession>A0A9Q9J9P7</accession>
<dbReference type="AlphaFoldDB" id="A0A9Q9J9P7"/>
<dbReference type="RefSeq" id="WP_172575802.1">
    <property type="nucleotide sequence ID" value="NZ_BLAO01000026.1"/>
</dbReference>
<name>A0A9Q9J9P7_9LACO</name>
<feature type="transmembrane region" description="Helical" evidence="2">
    <location>
        <begin position="28"/>
        <end position="49"/>
    </location>
</feature>
<dbReference type="Proteomes" id="UP001058429">
    <property type="component" value="Chromosome"/>
</dbReference>
<evidence type="ECO:0000259" key="3">
    <source>
        <dbReference type="Pfam" id="PF02397"/>
    </source>
</evidence>
<dbReference type="InterPro" id="IPR003362">
    <property type="entry name" value="Bact_transf"/>
</dbReference>
<organism evidence="4 5">
    <name type="scientific">Ligilactobacillus agilis</name>
    <dbReference type="NCBI Taxonomy" id="1601"/>
    <lineage>
        <taxon>Bacteria</taxon>
        <taxon>Bacillati</taxon>
        <taxon>Bacillota</taxon>
        <taxon>Bacilli</taxon>
        <taxon>Lactobacillales</taxon>
        <taxon>Lactobacillaceae</taxon>
        <taxon>Ligilactobacillus</taxon>
    </lineage>
</organism>
<evidence type="ECO:0000256" key="1">
    <source>
        <dbReference type="ARBA" id="ARBA00006464"/>
    </source>
</evidence>
<comment type="similarity">
    <text evidence="1">Belongs to the bacterial sugar transferase family.</text>
</comment>
<dbReference type="EMBL" id="CP104396">
    <property type="protein sequence ID" value="UXC63645.1"/>
    <property type="molecule type" value="Genomic_DNA"/>
</dbReference>
<keyword evidence="2" id="KW-1133">Transmembrane helix</keyword>
<protein>
    <submittedName>
        <fullName evidence="4">Sugar transferase</fullName>
    </submittedName>
</protein>
<evidence type="ECO:0000313" key="4">
    <source>
        <dbReference type="EMBL" id="UXC63645.1"/>
    </source>
</evidence>
<sequence>MEENLVELDSKKINQRYVYRFFKRLGDIILSLLALFPVVLILTIVALFIKLDDGGPVFFTQTRVGKNGKPFKIFKVRSMRTDAEKILPNLRKYNQVSGPMFKMKDDPRITRVGRFIRKYSIDELPQLINVLKGDMSLVGPRPGLPSEVKEYTDYAKQRLYVLPGCTGLWQATDRSNTDFDGMINLDLHYIQNASIWLDLKIIFLTFKVMIVPNGAY</sequence>
<dbReference type="Pfam" id="PF02397">
    <property type="entry name" value="Bac_transf"/>
    <property type="match status" value="1"/>
</dbReference>
<dbReference type="PANTHER" id="PTHR30576">
    <property type="entry name" value="COLANIC BIOSYNTHESIS UDP-GLUCOSE LIPID CARRIER TRANSFERASE"/>
    <property type="match status" value="1"/>
</dbReference>
<feature type="domain" description="Bacterial sugar transferase" evidence="3">
    <location>
        <begin position="23"/>
        <end position="210"/>
    </location>
</feature>
<dbReference type="GeneID" id="75136359"/>
<evidence type="ECO:0000256" key="2">
    <source>
        <dbReference type="SAM" id="Phobius"/>
    </source>
</evidence>
<reference evidence="4" key="1">
    <citation type="submission" date="2022-09" db="EMBL/GenBank/DDBJ databases">
        <title>Complete genome of Ligilactobacillus agilis AM_LB6, isolated from chicken feces.</title>
        <authorList>
            <person name="den Bakker H.C."/>
            <person name="Mann A."/>
        </authorList>
    </citation>
    <scope>NUCLEOTIDE SEQUENCE</scope>
    <source>
        <strain evidence="4">AM_LB6</strain>
    </source>
</reference>
<keyword evidence="2" id="KW-0812">Transmembrane</keyword>